<proteinExistence type="inferred from homology"/>
<keyword evidence="11" id="KW-1185">Reference proteome</keyword>
<dbReference type="Proteomes" id="UP000219636">
    <property type="component" value="Unassembled WGS sequence"/>
</dbReference>
<dbReference type="GO" id="GO:0005886">
    <property type="term" value="C:plasma membrane"/>
    <property type="evidence" value="ECO:0007669"/>
    <property type="project" value="UniProtKB-SubCell"/>
</dbReference>
<gene>
    <name evidence="10" type="ORF">SAMN05880501_106171</name>
</gene>
<comment type="similarity">
    <text evidence="5">Belongs to the methyl-accepting chemotaxis (MCP) protein family.</text>
</comment>
<dbReference type="CDD" id="cd06225">
    <property type="entry name" value="HAMP"/>
    <property type="match status" value="1"/>
</dbReference>
<dbReference type="PANTHER" id="PTHR32089">
    <property type="entry name" value="METHYL-ACCEPTING CHEMOTAXIS PROTEIN MCPB"/>
    <property type="match status" value="1"/>
</dbReference>
<feature type="transmembrane region" description="Helical" evidence="7">
    <location>
        <begin position="179"/>
        <end position="202"/>
    </location>
</feature>
<dbReference type="CDD" id="cd11386">
    <property type="entry name" value="MCP_signal"/>
    <property type="match status" value="1"/>
</dbReference>
<evidence type="ECO:0000256" key="4">
    <source>
        <dbReference type="ARBA" id="ARBA00023224"/>
    </source>
</evidence>
<dbReference type="Pfam" id="PF00015">
    <property type="entry name" value="MCPsignal"/>
    <property type="match status" value="1"/>
</dbReference>
<feature type="domain" description="Methyl-accepting transducer" evidence="8">
    <location>
        <begin position="276"/>
        <end position="512"/>
    </location>
</feature>
<dbReference type="SUPFAM" id="SSF58104">
    <property type="entry name" value="Methyl-accepting chemotaxis protein (MCP) signaling domain"/>
    <property type="match status" value="1"/>
</dbReference>
<dbReference type="PRINTS" id="PR00260">
    <property type="entry name" value="CHEMTRNSDUCR"/>
</dbReference>
<evidence type="ECO:0000259" key="9">
    <source>
        <dbReference type="PROSITE" id="PS50885"/>
    </source>
</evidence>
<keyword evidence="7" id="KW-1133">Transmembrane helix</keyword>
<evidence type="ECO:0000256" key="3">
    <source>
        <dbReference type="ARBA" id="ARBA00023136"/>
    </source>
</evidence>
<dbReference type="InterPro" id="IPR003660">
    <property type="entry name" value="HAMP_dom"/>
</dbReference>
<sequence>MRFTIRKKLLLGFSSILVLLLIIGILSKSIIKNMNEEYTFLIDDRIHKVTLLKELTTSHLEQSLGIRGYFVYGTEESIEDFDKAQQNVHGYLDELKKIIIIPKVIKLLNQLEEAVLSYDQIAYQSIEAERNGNHEKALEIAVDAKSYSVTINDLANEISTIQYELMDKSREELEATTKAMNLTILVLIIVSILLGGIIAFVIARSVSQPIDLVSKSLKDVSSGDLTIEKITIKNRDEIGSMVQYLNEMVDDLRNLVTKVNNSALDVASQSQELSASSQESSAAAQMMAEIAQDSATGSETQLAVINNVTASISDMSNGVKEISSSSKEMLEATQNASIFVQEGSVTVDTSTKQMNELNLSIAQLSEIIKSLSQQSNEISNITTIINGIADQTNLLALNATIEAARAGEAGKGFAVVADEVRHLAEQSKISAGQINTMIHSIQNGTAEAITAIEKGNEIVQLNLESSNETRNAFNQIKEATTNVSGKVQIVASATEQINSVAQGILQSIEELQVVAKQAADNSNESSAAIEEQVATMEQISASAQSLSALSENLQSLVSTFKI</sequence>
<name>A0A285SSS4_9BACL</name>
<dbReference type="InterPro" id="IPR004090">
    <property type="entry name" value="Chemotax_Me-accpt_rcpt"/>
</dbReference>
<evidence type="ECO:0000256" key="2">
    <source>
        <dbReference type="ARBA" id="ARBA00022475"/>
    </source>
</evidence>
<dbReference type="Gene3D" id="1.10.287.950">
    <property type="entry name" value="Methyl-accepting chemotaxis protein"/>
    <property type="match status" value="1"/>
</dbReference>
<dbReference type="Pfam" id="PF00672">
    <property type="entry name" value="HAMP"/>
    <property type="match status" value="1"/>
</dbReference>
<dbReference type="AlphaFoldDB" id="A0A285SSS4"/>
<dbReference type="PANTHER" id="PTHR32089:SF112">
    <property type="entry name" value="LYSOZYME-LIKE PROTEIN-RELATED"/>
    <property type="match status" value="1"/>
</dbReference>
<dbReference type="Pfam" id="PF12729">
    <property type="entry name" value="4HB_MCP_1"/>
    <property type="match status" value="1"/>
</dbReference>
<keyword evidence="7" id="KW-0812">Transmembrane</keyword>
<evidence type="ECO:0000313" key="11">
    <source>
        <dbReference type="Proteomes" id="UP000219636"/>
    </source>
</evidence>
<dbReference type="Gene3D" id="6.10.340.10">
    <property type="match status" value="1"/>
</dbReference>
<evidence type="ECO:0000256" key="5">
    <source>
        <dbReference type="ARBA" id="ARBA00029447"/>
    </source>
</evidence>
<feature type="domain" description="HAMP" evidence="9">
    <location>
        <begin position="204"/>
        <end position="257"/>
    </location>
</feature>
<protein>
    <submittedName>
        <fullName evidence="10">Methyl-accepting chemotaxis protein</fullName>
    </submittedName>
</protein>
<dbReference type="OrthoDB" id="107771at2"/>
<keyword evidence="3 7" id="KW-0472">Membrane</keyword>
<organism evidence="10 11">
    <name type="scientific">Ureibacillus xyleni</name>
    <dbReference type="NCBI Taxonomy" id="614648"/>
    <lineage>
        <taxon>Bacteria</taxon>
        <taxon>Bacillati</taxon>
        <taxon>Bacillota</taxon>
        <taxon>Bacilli</taxon>
        <taxon>Bacillales</taxon>
        <taxon>Caryophanaceae</taxon>
        <taxon>Ureibacillus</taxon>
    </lineage>
</organism>
<dbReference type="RefSeq" id="WP_097073665.1">
    <property type="nucleotide sequence ID" value="NZ_OBMQ01000006.1"/>
</dbReference>
<dbReference type="SMART" id="SM00283">
    <property type="entry name" value="MA"/>
    <property type="match status" value="1"/>
</dbReference>
<keyword evidence="2" id="KW-1003">Cell membrane</keyword>
<dbReference type="PROSITE" id="PS50885">
    <property type="entry name" value="HAMP"/>
    <property type="match status" value="1"/>
</dbReference>
<dbReference type="InterPro" id="IPR004089">
    <property type="entry name" value="MCPsignal_dom"/>
</dbReference>
<dbReference type="GO" id="GO:0007165">
    <property type="term" value="P:signal transduction"/>
    <property type="evidence" value="ECO:0007669"/>
    <property type="project" value="UniProtKB-KW"/>
</dbReference>
<dbReference type="SMART" id="SM00304">
    <property type="entry name" value="HAMP"/>
    <property type="match status" value="1"/>
</dbReference>
<evidence type="ECO:0000313" key="10">
    <source>
        <dbReference type="EMBL" id="SOC11487.1"/>
    </source>
</evidence>
<dbReference type="GO" id="GO:0004888">
    <property type="term" value="F:transmembrane signaling receptor activity"/>
    <property type="evidence" value="ECO:0007669"/>
    <property type="project" value="InterPro"/>
</dbReference>
<dbReference type="PROSITE" id="PS50111">
    <property type="entry name" value="CHEMOTAXIS_TRANSDUC_2"/>
    <property type="match status" value="1"/>
</dbReference>
<evidence type="ECO:0000256" key="1">
    <source>
        <dbReference type="ARBA" id="ARBA00004236"/>
    </source>
</evidence>
<comment type="subcellular location">
    <subcellularLocation>
        <location evidence="1">Cell membrane</location>
    </subcellularLocation>
</comment>
<dbReference type="InterPro" id="IPR024478">
    <property type="entry name" value="HlyB_4HB_MCP"/>
</dbReference>
<evidence type="ECO:0000256" key="6">
    <source>
        <dbReference type="PROSITE-ProRule" id="PRU00284"/>
    </source>
</evidence>
<keyword evidence="4 6" id="KW-0807">Transducer</keyword>
<dbReference type="EMBL" id="OBMQ01000006">
    <property type="protein sequence ID" value="SOC11487.1"/>
    <property type="molecule type" value="Genomic_DNA"/>
</dbReference>
<reference evidence="11" key="1">
    <citation type="submission" date="2017-08" db="EMBL/GenBank/DDBJ databases">
        <authorList>
            <person name="Varghese N."/>
            <person name="Submissions S."/>
        </authorList>
    </citation>
    <scope>NUCLEOTIDE SEQUENCE [LARGE SCALE GENOMIC DNA]</scope>
    <source>
        <strain evidence="11">JC22</strain>
    </source>
</reference>
<evidence type="ECO:0000256" key="7">
    <source>
        <dbReference type="SAM" id="Phobius"/>
    </source>
</evidence>
<dbReference type="GO" id="GO:0006935">
    <property type="term" value="P:chemotaxis"/>
    <property type="evidence" value="ECO:0007669"/>
    <property type="project" value="InterPro"/>
</dbReference>
<accession>A0A285SSS4</accession>
<evidence type="ECO:0000259" key="8">
    <source>
        <dbReference type="PROSITE" id="PS50111"/>
    </source>
</evidence>